<protein>
    <submittedName>
        <fullName evidence="3">Acetyl-CoA synthetase-like protein</fullName>
    </submittedName>
</protein>
<evidence type="ECO:0000259" key="2">
    <source>
        <dbReference type="Pfam" id="PF00501"/>
    </source>
</evidence>
<organism evidence="3 4">
    <name type="scientific">Trametes coccinea (strain BRFM310)</name>
    <name type="common">Pycnoporus coccineus</name>
    <dbReference type="NCBI Taxonomy" id="1353009"/>
    <lineage>
        <taxon>Eukaryota</taxon>
        <taxon>Fungi</taxon>
        <taxon>Dikarya</taxon>
        <taxon>Basidiomycota</taxon>
        <taxon>Agaricomycotina</taxon>
        <taxon>Agaricomycetes</taxon>
        <taxon>Polyporales</taxon>
        <taxon>Polyporaceae</taxon>
        <taxon>Trametes</taxon>
    </lineage>
</organism>
<reference evidence="3 4" key="1">
    <citation type="journal article" date="2015" name="Biotechnol. Biofuels">
        <title>Enhanced degradation of softwood versus hardwood by the white-rot fungus Pycnoporus coccineus.</title>
        <authorList>
            <person name="Couturier M."/>
            <person name="Navarro D."/>
            <person name="Chevret D."/>
            <person name="Henrissat B."/>
            <person name="Piumi F."/>
            <person name="Ruiz-Duenas F.J."/>
            <person name="Martinez A.T."/>
            <person name="Grigoriev I.V."/>
            <person name="Riley R."/>
            <person name="Lipzen A."/>
            <person name="Berrin J.G."/>
            <person name="Master E.R."/>
            <person name="Rosso M.N."/>
        </authorList>
    </citation>
    <scope>NUCLEOTIDE SEQUENCE [LARGE SCALE GENOMIC DNA]</scope>
    <source>
        <strain evidence="3 4">BRFM310</strain>
    </source>
</reference>
<accession>A0A1Y2IJS8</accession>
<gene>
    <name evidence="3" type="ORF">PYCCODRAFT_1369246</name>
</gene>
<evidence type="ECO:0000313" key="3">
    <source>
        <dbReference type="EMBL" id="OSD01388.1"/>
    </source>
</evidence>
<dbReference type="Pfam" id="PF00501">
    <property type="entry name" value="AMP-binding"/>
    <property type="match status" value="1"/>
</dbReference>
<dbReference type="InterPro" id="IPR000873">
    <property type="entry name" value="AMP-dep_synth/lig_dom"/>
</dbReference>
<dbReference type="GO" id="GO:0031956">
    <property type="term" value="F:medium-chain fatty acid-CoA ligase activity"/>
    <property type="evidence" value="ECO:0007669"/>
    <property type="project" value="TreeGrafter"/>
</dbReference>
<dbReference type="PANTHER" id="PTHR43201:SF8">
    <property type="entry name" value="ACYL-COA SYNTHETASE FAMILY MEMBER 3"/>
    <property type="match status" value="1"/>
</dbReference>
<proteinExistence type="inferred from homology"/>
<dbReference type="OrthoDB" id="429813at2759"/>
<dbReference type="InterPro" id="IPR042099">
    <property type="entry name" value="ANL_N_sf"/>
</dbReference>
<dbReference type="Proteomes" id="UP000193067">
    <property type="component" value="Unassembled WGS sequence"/>
</dbReference>
<dbReference type="AlphaFoldDB" id="A0A1Y2IJS8"/>
<comment type="similarity">
    <text evidence="1">Belongs to the ATP-dependent AMP-binding enzyme family.</text>
</comment>
<feature type="domain" description="AMP-dependent synthetase/ligase" evidence="2">
    <location>
        <begin position="19"/>
        <end position="341"/>
    </location>
</feature>
<dbReference type="EMBL" id="KZ084111">
    <property type="protein sequence ID" value="OSD01388.1"/>
    <property type="molecule type" value="Genomic_DNA"/>
</dbReference>
<keyword evidence="4" id="KW-1185">Reference proteome</keyword>
<evidence type="ECO:0000313" key="4">
    <source>
        <dbReference type="Proteomes" id="UP000193067"/>
    </source>
</evidence>
<name>A0A1Y2IJS8_TRAC3</name>
<dbReference type="GO" id="GO:0006631">
    <property type="term" value="P:fatty acid metabolic process"/>
    <property type="evidence" value="ECO:0007669"/>
    <property type="project" value="TreeGrafter"/>
</dbReference>
<evidence type="ECO:0000256" key="1">
    <source>
        <dbReference type="ARBA" id="ARBA00006432"/>
    </source>
</evidence>
<dbReference type="Gene3D" id="3.40.50.12780">
    <property type="entry name" value="N-terminal domain of ligase-like"/>
    <property type="match status" value="1"/>
</dbReference>
<dbReference type="PANTHER" id="PTHR43201">
    <property type="entry name" value="ACYL-COA SYNTHETASE"/>
    <property type="match status" value="1"/>
</dbReference>
<dbReference type="STRING" id="1353009.A0A1Y2IJS8"/>
<dbReference type="SUPFAM" id="SSF56801">
    <property type="entry name" value="Acetyl-CoA synthetase-like"/>
    <property type="match status" value="1"/>
</dbReference>
<dbReference type="Pfam" id="PF23562">
    <property type="entry name" value="AMP-binding_C_3"/>
    <property type="match status" value="1"/>
</dbReference>
<sequence length="544" mass="58994">MATASLDNHYLSLLTSRFREHADKPVFRPYIGRDDSWDTVTYRDVERRLTAAKSHWQRTLAPLNVEPHDIVGCWLTGRKLSDLINGIALSALGYTPQFFSSYFEDIALVAELLSQSRGKALIIDVSFADKVAVANALSVQHFVALDDAQLEQLTQDGERDGAAFAFGPDVSVRSDDIAALFHSSGTTGGRPKIIPNTFKMLRSTISRRFPAAGLTSSVDSGAQTTINTIGSLVHVATFHIFLGCICTGACMVQSSSMSISPKEFVGMTRACGLNRLAVYATFLSGLIKAAKEEDSVKQALQGLHGIFHTGVALPKADEEWAFTNDLKVANSYSTTETGPLLKIDPATRVLRPIDGASPVFLPYNASEDGSDGGLQLHELVVPSGADDCPPPEFCGADGYYHTNDLFERVGDSGWVYRGRAGDWIKVVSGFCDTKAMEDIVRKACTDIVHDVVVVGSGRAFPCLIVESAAGGLTDEERRAVADQVITRTTGLVQGLFPHERIQDPRRVLVVEKGSLPRTREKGNVRRPAAEQQFVPELDAIYAAA</sequence>